<dbReference type="GO" id="GO:0006565">
    <property type="term" value="P:L-serine catabolic process"/>
    <property type="evidence" value="ECO:0007669"/>
    <property type="project" value="TreeGrafter"/>
</dbReference>
<evidence type="ECO:0000256" key="5">
    <source>
        <dbReference type="ARBA" id="ARBA00042605"/>
    </source>
</evidence>
<evidence type="ECO:0000313" key="7">
    <source>
        <dbReference type="EMBL" id="KAF6282785.1"/>
    </source>
</evidence>
<dbReference type="SUPFAM" id="SSF53686">
    <property type="entry name" value="Tryptophan synthase beta subunit-like PLP-dependent enzymes"/>
    <property type="match status" value="1"/>
</dbReference>
<evidence type="ECO:0000313" key="8">
    <source>
        <dbReference type="Proteomes" id="UP000527355"/>
    </source>
</evidence>
<accession>A0A7J7S3R8</accession>
<dbReference type="VEuPathDB" id="HostDB:GeneID_118678570"/>
<comment type="caution">
    <text evidence="7">The sequence shown here is derived from an EMBL/GenBank/DDBJ whole genome shotgun (WGS) entry which is preliminary data.</text>
</comment>
<keyword evidence="2" id="KW-0663">Pyridoxal phosphate</keyword>
<dbReference type="PANTHER" id="PTHR48078">
    <property type="entry name" value="THREONINE DEHYDRATASE, MITOCHONDRIAL-RELATED"/>
    <property type="match status" value="1"/>
</dbReference>
<dbReference type="EMBL" id="JABWUV010000020">
    <property type="protein sequence ID" value="KAF6282785.1"/>
    <property type="molecule type" value="Genomic_DNA"/>
</dbReference>
<evidence type="ECO:0000256" key="1">
    <source>
        <dbReference type="ARBA" id="ARBA00001933"/>
    </source>
</evidence>
<dbReference type="InterPro" id="IPR050147">
    <property type="entry name" value="Ser/Thr_Dehydratase"/>
</dbReference>
<dbReference type="Proteomes" id="UP000527355">
    <property type="component" value="Unassembled WGS sequence"/>
</dbReference>
<organism evidence="7 8">
    <name type="scientific">Myotis myotis</name>
    <name type="common">Greater mouse-eared bat</name>
    <name type="synonym">Vespertilio myotis</name>
    <dbReference type="NCBI Taxonomy" id="51298"/>
    <lineage>
        <taxon>Eukaryota</taxon>
        <taxon>Metazoa</taxon>
        <taxon>Chordata</taxon>
        <taxon>Craniata</taxon>
        <taxon>Vertebrata</taxon>
        <taxon>Euteleostomi</taxon>
        <taxon>Mammalia</taxon>
        <taxon>Eutheria</taxon>
        <taxon>Laurasiatheria</taxon>
        <taxon>Chiroptera</taxon>
        <taxon>Yangochiroptera</taxon>
        <taxon>Vespertilionidae</taxon>
        <taxon>Myotis</taxon>
    </lineage>
</organism>
<proteinExistence type="predicted"/>
<gene>
    <name evidence="7" type="ORF">mMyoMyo1_017186</name>
</gene>
<evidence type="ECO:0000256" key="2">
    <source>
        <dbReference type="ARBA" id="ARBA00022898"/>
    </source>
</evidence>
<keyword evidence="8" id="KW-1185">Reference proteome</keyword>
<name>A0A7J7S3R8_MYOMY</name>
<dbReference type="PANTHER" id="PTHR48078:SF16">
    <property type="entry name" value="SERINE DEHYDRATASE-LIKE"/>
    <property type="match status" value="1"/>
</dbReference>
<protein>
    <recommendedName>
        <fullName evidence="4">L-serine deaminase</fullName>
    </recommendedName>
    <alternativeName>
        <fullName evidence="5">L-threonine dehydratase</fullName>
    </alternativeName>
</protein>
<dbReference type="GO" id="GO:0004794">
    <property type="term" value="F:threonine deaminase activity"/>
    <property type="evidence" value="ECO:0007669"/>
    <property type="project" value="TreeGrafter"/>
</dbReference>
<dbReference type="GO" id="GO:0006567">
    <property type="term" value="P:L-threonine catabolic process"/>
    <property type="evidence" value="ECO:0007669"/>
    <property type="project" value="TreeGrafter"/>
</dbReference>
<keyword evidence="3" id="KW-0456">Lyase</keyword>
<dbReference type="InterPro" id="IPR001926">
    <property type="entry name" value="TrpB-like_PALP"/>
</dbReference>
<dbReference type="InterPro" id="IPR036052">
    <property type="entry name" value="TrpB-like_PALP_sf"/>
</dbReference>
<reference evidence="7 8" key="1">
    <citation type="journal article" date="2020" name="Nature">
        <title>Six reference-quality genomes reveal evolution of bat adaptations.</title>
        <authorList>
            <person name="Jebb D."/>
            <person name="Huang Z."/>
            <person name="Pippel M."/>
            <person name="Hughes G.M."/>
            <person name="Lavrichenko K."/>
            <person name="Devanna P."/>
            <person name="Winkler S."/>
            <person name="Jermiin L.S."/>
            <person name="Skirmuntt E.C."/>
            <person name="Katzourakis A."/>
            <person name="Burkitt-Gray L."/>
            <person name="Ray D.A."/>
            <person name="Sullivan K.A.M."/>
            <person name="Roscito J.G."/>
            <person name="Kirilenko B.M."/>
            <person name="Davalos L.M."/>
            <person name="Corthals A.P."/>
            <person name="Power M.L."/>
            <person name="Jones G."/>
            <person name="Ransome R.D."/>
            <person name="Dechmann D.K.N."/>
            <person name="Locatelli A.G."/>
            <person name="Puechmaille S.J."/>
            <person name="Fedrigo O."/>
            <person name="Jarvis E.D."/>
            <person name="Hiller M."/>
            <person name="Vernes S.C."/>
            <person name="Myers E.W."/>
            <person name="Teeling E.C."/>
        </authorList>
    </citation>
    <scope>NUCLEOTIDE SEQUENCE [LARGE SCALE GENOMIC DNA]</scope>
    <source>
        <strain evidence="7">MMyoMyo1</strain>
        <tissue evidence="7">Flight muscle</tissue>
    </source>
</reference>
<evidence type="ECO:0000259" key="6">
    <source>
        <dbReference type="Pfam" id="PF00291"/>
    </source>
</evidence>
<evidence type="ECO:0000256" key="3">
    <source>
        <dbReference type="ARBA" id="ARBA00023239"/>
    </source>
</evidence>
<dbReference type="Gene3D" id="3.40.50.1100">
    <property type="match status" value="1"/>
</dbReference>
<dbReference type="AlphaFoldDB" id="A0A7J7S3R8"/>
<sequence length="241" mass="24994">MESRRTGGQTPPLPCVQWRELSELRSWARRGLLSLAEGGRGGLRVSLVRLLPPPVLLSSRDGHVSLVRELKAALGSPPGALVLAVGGGGLLAGVSAGLAEVGWQHVPIVAMETRGAHCFNAAVEAGRLVTLPSITSVAKCLGAKTVAARALACTQELRILSEVVEDSEAVTAVQRFLDDERMLVEPACGAALAAIYSGLLGKLQAAGRLSPTLASVVVIVCGGNSIDSRELQELKAQLGQS</sequence>
<dbReference type="GO" id="GO:0003941">
    <property type="term" value="F:L-serine ammonia-lyase activity"/>
    <property type="evidence" value="ECO:0007669"/>
    <property type="project" value="TreeGrafter"/>
</dbReference>
<dbReference type="GO" id="GO:0009097">
    <property type="term" value="P:isoleucine biosynthetic process"/>
    <property type="evidence" value="ECO:0007669"/>
    <property type="project" value="TreeGrafter"/>
</dbReference>
<feature type="domain" description="Tryptophan synthase beta chain-like PALP" evidence="6">
    <location>
        <begin position="61"/>
        <end position="222"/>
    </location>
</feature>
<evidence type="ECO:0000256" key="4">
    <source>
        <dbReference type="ARBA" id="ARBA00041766"/>
    </source>
</evidence>
<dbReference type="Pfam" id="PF00291">
    <property type="entry name" value="PALP"/>
    <property type="match status" value="1"/>
</dbReference>
<comment type="cofactor">
    <cofactor evidence="1">
        <name>pyridoxal 5'-phosphate</name>
        <dbReference type="ChEBI" id="CHEBI:597326"/>
    </cofactor>
</comment>